<proteinExistence type="inferred from homology"/>
<evidence type="ECO:0000313" key="7">
    <source>
        <dbReference type="EMBL" id="CDS16156.1"/>
    </source>
</evidence>
<dbReference type="InterPro" id="IPR016024">
    <property type="entry name" value="ARM-type_fold"/>
</dbReference>
<evidence type="ECO:0000256" key="5">
    <source>
        <dbReference type="ARBA" id="ARBA00022949"/>
    </source>
</evidence>
<evidence type="ECO:0000256" key="1">
    <source>
        <dbReference type="ARBA" id="ARBA00004282"/>
    </source>
</evidence>
<evidence type="ECO:0000256" key="2">
    <source>
        <dbReference type="ARBA" id="ARBA00005462"/>
    </source>
</evidence>
<dbReference type="Pfam" id="PF00514">
    <property type="entry name" value="Arm"/>
    <property type="match status" value="1"/>
</dbReference>
<dbReference type="GO" id="GO:0005886">
    <property type="term" value="C:plasma membrane"/>
    <property type="evidence" value="ECO:0007669"/>
    <property type="project" value="TreeGrafter"/>
</dbReference>
<dbReference type="Proteomes" id="UP000492820">
    <property type="component" value="Unassembled WGS sequence"/>
</dbReference>
<dbReference type="InterPro" id="IPR028435">
    <property type="entry name" value="Plakophilin/d_Catenin"/>
</dbReference>
<dbReference type="SUPFAM" id="SSF48371">
    <property type="entry name" value="ARM repeat"/>
    <property type="match status" value="1"/>
</dbReference>
<organism evidence="7">
    <name type="scientific">Echinococcus granulosus</name>
    <name type="common">Hydatid tapeworm</name>
    <dbReference type="NCBI Taxonomy" id="6210"/>
    <lineage>
        <taxon>Eukaryota</taxon>
        <taxon>Metazoa</taxon>
        <taxon>Spiralia</taxon>
        <taxon>Lophotrochozoa</taxon>
        <taxon>Platyhelminthes</taxon>
        <taxon>Cestoda</taxon>
        <taxon>Eucestoda</taxon>
        <taxon>Cyclophyllidea</taxon>
        <taxon>Taeniidae</taxon>
        <taxon>Echinococcus</taxon>
        <taxon>Echinococcus granulosus group</taxon>
    </lineage>
</organism>
<reference evidence="7 8" key="1">
    <citation type="journal article" date="2013" name="Nature">
        <title>The genomes of four tapeworm species reveal adaptations to parasitism.</title>
        <authorList>
            <person name="Tsai I.J."/>
            <person name="Zarowiecki M."/>
            <person name="Holroyd N."/>
            <person name="Garciarrubio A."/>
            <person name="Sanchez-Flores A."/>
            <person name="Brooks K.L."/>
            <person name="Tracey A."/>
            <person name="Bobes R.J."/>
            <person name="Fragoso G."/>
            <person name="Sciutto E."/>
            <person name="Aslett M."/>
            <person name="Beasley H."/>
            <person name="Bennett H.M."/>
            <person name="Cai J."/>
            <person name="Camicia F."/>
            <person name="Clark R."/>
            <person name="Cucher M."/>
            <person name="De Silva N."/>
            <person name="Day T.A."/>
            <person name="Deplazes P."/>
            <person name="Estrada K."/>
            <person name="Fernandez C."/>
            <person name="Holland P.W."/>
            <person name="Hou J."/>
            <person name="Hu S."/>
            <person name="Huckvale T."/>
            <person name="Hung S.S."/>
            <person name="Kamenetzky L."/>
            <person name="Keane J.A."/>
            <person name="Kiss F."/>
            <person name="Koziol U."/>
            <person name="Lambert O."/>
            <person name="Liu K."/>
            <person name="Luo X."/>
            <person name="Luo Y."/>
            <person name="Macchiaroli N."/>
            <person name="Nichol S."/>
            <person name="Paps J."/>
            <person name="Parkinson J."/>
            <person name="Pouchkina-Stantcheva N."/>
            <person name="Riddiford N."/>
            <person name="Rosenzvit M."/>
            <person name="Salinas G."/>
            <person name="Wasmuth J.D."/>
            <person name="Zamanian M."/>
            <person name="Zheng Y."/>
            <person name="Cai X."/>
            <person name="Soberon X."/>
            <person name="Olson P.D."/>
            <person name="Laclette J.P."/>
            <person name="Brehm K."/>
            <person name="Berriman M."/>
            <person name="Garciarrubio A."/>
            <person name="Bobes R.J."/>
            <person name="Fragoso G."/>
            <person name="Sanchez-Flores A."/>
            <person name="Estrada K."/>
            <person name="Cevallos M.A."/>
            <person name="Morett E."/>
            <person name="Gonzalez V."/>
            <person name="Portillo T."/>
            <person name="Ochoa-Leyva A."/>
            <person name="Jose M.V."/>
            <person name="Sciutto E."/>
            <person name="Landa A."/>
            <person name="Jimenez L."/>
            <person name="Valdes V."/>
            <person name="Carrero J.C."/>
            <person name="Larralde C."/>
            <person name="Morales-Montor J."/>
            <person name="Limon-Lason J."/>
            <person name="Soberon X."/>
            <person name="Laclette J.P."/>
        </authorList>
    </citation>
    <scope>NUCLEOTIDE SEQUENCE [LARGE SCALE GENOMIC DNA]</scope>
</reference>
<evidence type="ECO:0000256" key="3">
    <source>
        <dbReference type="ARBA" id="ARBA00022737"/>
    </source>
</evidence>
<evidence type="ECO:0000256" key="6">
    <source>
        <dbReference type="PROSITE-ProRule" id="PRU00259"/>
    </source>
</evidence>
<comment type="subcellular location">
    <subcellularLocation>
        <location evidence="1">Cell junction</location>
    </subcellularLocation>
</comment>
<dbReference type="GO" id="GO:0005737">
    <property type="term" value="C:cytoplasm"/>
    <property type="evidence" value="ECO:0007669"/>
    <property type="project" value="TreeGrafter"/>
</dbReference>
<dbReference type="InterPro" id="IPR000225">
    <property type="entry name" value="Armadillo"/>
</dbReference>
<evidence type="ECO:0000313" key="8">
    <source>
        <dbReference type="Proteomes" id="UP000492820"/>
    </source>
</evidence>
<keyword evidence="4" id="KW-0130">Cell adhesion</keyword>
<protein>
    <submittedName>
        <fullName evidence="7 9">Catenin delta 2</fullName>
    </submittedName>
</protein>
<name>A0A068WET2_ECHGR</name>
<reference evidence="7" key="2">
    <citation type="submission" date="2014-06" db="EMBL/GenBank/DDBJ databases">
        <authorList>
            <person name="Aslett M."/>
        </authorList>
    </citation>
    <scope>NUCLEOTIDE SEQUENCE</scope>
</reference>
<dbReference type="EMBL" id="LK028576">
    <property type="protein sequence ID" value="CDS16156.1"/>
    <property type="molecule type" value="Genomic_DNA"/>
</dbReference>
<gene>
    <name evidence="7" type="ORF">EgrG_000857300</name>
</gene>
<dbReference type="WBParaSite" id="EgrG_000857300">
    <property type="protein sequence ID" value="EgrG_000857300"/>
    <property type="gene ID" value="EgrG_000857300"/>
</dbReference>
<accession>A0A068WET2</accession>
<feature type="repeat" description="ARM" evidence="6">
    <location>
        <begin position="99"/>
        <end position="127"/>
    </location>
</feature>
<evidence type="ECO:0000313" key="9">
    <source>
        <dbReference type="WBParaSite" id="EgrG_000857300"/>
    </source>
</evidence>
<keyword evidence="3" id="KW-0677">Repeat</keyword>
<dbReference type="SMART" id="SM00185">
    <property type="entry name" value="ARM"/>
    <property type="match status" value="6"/>
</dbReference>
<dbReference type="AlphaFoldDB" id="A0A068WET2"/>
<reference evidence="9" key="3">
    <citation type="submission" date="2020-10" db="UniProtKB">
        <authorList>
            <consortium name="WormBaseParasite"/>
        </authorList>
    </citation>
    <scope>IDENTIFICATION</scope>
</reference>
<dbReference type="GO" id="GO:0005912">
    <property type="term" value="C:adherens junction"/>
    <property type="evidence" value="ECO:0007669"/>
    <property type="project" value="TreeGrafter"/>
</dbReference>
<dbReference type="GO" id="GO:0098609">
    <property type="term" value="P:cell-cell adhesion"/>
    <property type="evidence" value="ECO:0007669"/>
    <property type="project" value="InterPro"/>
</dbReference>
<comment type="similarity">
    <text evidence="2">Belongs to the beta-catenin family.</text>
</comment>
<dbReference type="PROSITE" id="PS50176">
    <property type="entry name" value="ARM_REPEAT"/>
    <property type="match status" value="1"/>
</dbReference>
<sequence length="672" mass="73813">MSVHGTGTNVFLTTGSQYPKKSHISLFSLLYNKFNARQRFTPGFRSFQSNTDLSTLTDIPCLVNRLTSPNATVQATAAACIQHLVYKNDDAKEEARRAGGLSNLIGLLISKEPSVIANATGALRNLTSGSNVSLCLEFERLNGINALVWLLKQQALDNTSSILCNITSIESIKGRVVVEAVIPVLVTTVLIPVAEATYNGFDSFTDGNPPPYSTVLYRNCTAVIRNMSCCEDANTRAQLRGCVGLLDSLLQVMCVAAATGLADTKAVENCACAVRNLCFSLGEVTKPLGSHLLKRTLRSRSHGRIAEGRKQKDVHNKNWESSRPVSNVPEAVLWQSDTVATFLALLRQASNPVCIEAVAGAIQNLTSSTKWQPAGIVRSEVRLQKGLSVLVDLHFSDNTVVATVALTLRNLILEKETLKHLGKRSLPTLVACLTPHPNASRSRSLSSLASFTVSNAHLQTHLNCQVLLPILNLCSEVVLSQDNFTSHFVELGGVQYCKVLVQALSAEQEPALPDIHRSCCQAVYQLLGSLWNIKRLQPPYKEYGLTEVDFLQKKRSKLPQTLVHQSGLRRVPLTLAQRYEEGEERQRKKCRQARSYRPTYDLQENFQRAPSAASSSAYQSSFFSNTMRWKSEDTLQQFESPFGDRALFHSTNTAGVGAISWDGHHVAFTTAP</sequence>
<evidence type="ECO:0000256" key="4">
    <source>
        <dbReference type="ARBA" id="ARBA00022889"/>
    </source>
</evidence>
<dbReference type="PANTHER" id="PTHR10372">
    <property type="entry name" value="PLAKOPHILLIN-RELATED"/>
    <property type="match status" value="1"/>
</dbReference>
<dbReference type="PANTHER" id="PTHR10372:SF27">
    <property type="entry name" value="ADHERENS JUNCTION PROTEIN P120"/>
    <property type="match status" value="1"/>
</dbReference>
<dbReference type="InterPro" id="IPR011989">
    <property type="entry name" value="ARM-like"/>
</dbReference>
<dbReference type="Gene3D" id="1.25.10.10">
    <property type="entry name" value="Leucine-rich Repeat Variant"/>
    <property type="match status" value="1"/>
</dbReference>
<dbReference type="GO" id="GO:0005634">
    <property type="term" value="C:nucleus"/>
    <property type="evidence" value="ECO:0007669"/>
    <property type="project" value="TreeGrafter"/>
</dbReference>
<keyword evidence="5" id="KW-0965">Cell junction</keyword>